<proteinExistence type="predicted"/>
<feature type="domain" description="HDOD" evidence="1">
    <location>
        <begin position="91"/>
        <end position="283"/>
    </location>
</feature>
<name>A0A3D8H9H4_9GAMM</name>
<dbReference type="Pfam" id="PF08668">
    <property type="entry name" value="HDOD"/>
    <property type="match status" value="1"/>
</dbReference>
<dbReference type="PANTHER" id="PTHR33525">
    <property type="match status" value="1"/>
</dbReference>
<dbReference type="AlphaFoldDB" id="A0A3D8H9H4"/>
<accession>A0A3D8H9H4</accession>
<dbReference type="InterPro" id="IPR013976">
    <property type="entry name" value="HDOD"/>
</dbReference>
<keyword evidence="3" id="KW-1185">Reference proteome</keyword>
<comment type="caution">
    <text evidence="2">The sequence shown here is derived from an EMBL/GenBank/DDBJ whole genome shotgun (WGS) entry which is preliminary data.</text>
</comment>
<dbReference type="RefSeq" id="WP_104271299.1">
    <property type="nucleotide sequence ID" value="NZ_PSSW01000008.1"/>
</dbReference>
<sequence length="346" mass="38694">MRRTLQWVREFFGTSTTKSQLATTSQPGHADKETSDPVFLAVDEVSGSLQEGLLSWLLNVEPHQLEKTDERTSAIVAQLESRISSGKLEELPRQPLILPKLLQALSKENSDRRELVSVILKDPALTNRVLQVANSPFFRSGDQHIESVDQAVFLLGHRGIRNVVSASIMQPMLAARDNAEALFSERVWQWGMTCARSAEAVAISKGVDSGAHFLLGLLPALSYITLRREVERLYKDRCNREEVPPSLFRAVFSQFDWATARLVAQKWSLPSSFQASLPATTRPTPMQYSTPLCDGIMLGTREVLRHVNHPTLTEEELRQVLLLEEPQFDRIRGAIAGMLEKEGSPA</sequence>
<protein>
    <submittedName>
        <fullName evidence="2">HDOD domain-containing protein</fullName>
    </submittedName>
</protein>
<gene>
    <name evidence="2" type="ORF">DXI23_04560</name>
</gene>
<evidence type="ECO:0000313" key="2">
    <source>
        <dbReference type="EMBL" id="RDU42936.1"/>
    </source>
</evidence>
<dbReference type="PROSITE" id="PS51833">
    <property type="entry name" value="HDOD"/>
    <property type="match status" value="1"/>
</dbReference>
<dbReference type="SUPFAM" id="SSF109604">
    <property type="entry name" value="HD-domain/PDEase-like"/>
    <property type="match status" value="1"/>
</dbReference>
<dbReference type="Gene3D" id="1.10.3210.10">
    <property type="entry name" value="Hypothetical protein af1432"/>
    <property type="match status" value="1"/>
</dbReference>
<reference evidence="2 3" key="1">
    <citation type="submission" date="2018-08" db="EMBL/GenBank/DDBJ databases">
        <title>Genome sequence of Marinobacter flavimaris KCTC 12185.</title>
        <authorList>
            <person name="Chun J."/>
            <person name="Kim B.-Y."/>
            <person name="Choi S.-B."/>
            <person name="Kwak M.-J."/>
        </authorList>
    </citation>
    <scope>NUCLEOTIDE SEQUENCE [LARGE SCALE GENOMIC DNA]</scope>
    <source>
        <strain evidence="2 3">KCTC 12185</strain>
    </source>
</reference>
<evidence type="ECO:0000259" key="1">
    <source>
        <dbReference type="PROSITE" id="PS51833"/>
    </source>
</evidence>
<dbReference type="Proteomes" id="UP000256431">
    <property type="component" value="Unassembled WGS sequence"/>
</dbReference>
<dbReference type="InterPro" id="IPR052340">
    <property type="entry name" value="RNase_Y/CdgJ"/>
</dbReference>
<evidence type="ECO:0000313" key="3">
    <source>
        <dbReference type="Proteomes" id="UP000256431"/>
    </source>
</evidence>
<dbReference type="PANTHER" id="PTHR33525:SF6">
    <property type="entry name" value="HDOD DOMAIN-CONTAINING PROTEIN"/>
    <property type="match status" value="1"/>
</dbReference>
<organism evidence="2 3">
    <name type="scientific">Marinobacter flavimaris</name>
    <dbReference type="NCBI Taxonomy" id="262076"/>
    <lineage>
        <taxon>Bacteria</taxon>
        <taxon>Pseudomonadati</taxon>
        <taxon>Pseudomonadota</taxon>
        <taxon>Gammaproteobacteria</taxon>
        <taxon>Pseudomonadales</taxon>
        <taxon>Marinobacteraceae</taxon>
        <taxon>Marinobacter</taxon>
    </lineage>
</organism>
<dbReference type="EMBL" id="QRDH01000001">
    <property type="protein sequence ID" value="RDU42936.1"/>
    <property type="molecule type" value="Genomic_DNA"/>
</dbReference>